<dbReference type="GO" id="GO:0005634">
    <property type="term" value="C:nucleus"/>
    <property type="evidence" value="ECO:0007669"/>
    <property type="project" value="UniProtKB-SubCell"/>
</dbReference>
<evidence type="ECO:0000256" key="6">
    <source>
        <dbReference type="ARBA" id="ARBA00023015"/>
    </source>
</evidence>
<dbReference type="SUPFAM" id="SSF57903">
    <property type="entry name" value="FYVE/PHD zinc finger"/>
    <property type="match status" value="3"/>
</dbReference>
<dbReference type="InterPro" id="IPR019787">
    <property type="entry name" value="Znf_PHD-finger"/>
</dbReference>
<dbReference type="InterPro" id="IPR011011">
    <property type="entry name" value="Znf_FYVE_PHD"/>
</dbReference>
<evidence type="ECO:0000256" key="2">
    <source>
        <dbReference type="ARBA" id="ARBA00022723"/>
    </source>
</evidence>
<dbReference type="InterPro" id="IPR001965">
    <property type="entry name" value="Znf_PHD"/>
</dbReference>
<dbReference type="Proteomes" id="UP000078561">
    <property type="component" value="Unassembled WGS sequence"/>
</dbReference>
<keyword evidence="3" id="KW-0677">Repeat</keyword>
<evidence type="ECO:0000256" key="8">
    <source>
        <dbReference type="ARBA" id="ARBA00023242"/>
    </source>
</evidence>
<dbReference type="OrthoDB" id="787137at2759"/>
<proteinExistence type="predicted"/>
<gene>
    <name evidence="12" type="primary">ABSGL_00349.1 scaffold 492</name>
</gene>
<evidence type="ECO:0000256" key="5">
    <source>
        <dbReference type="ARBA" id="ARBA00022833"/>
    </source>
</evidence>
<dbReference type="InParanoid" id="A0A163IS86"/>
<evidence type="ECO:0000256" key="4">
    <source>
        <dbReference type="ARBA" id="ARBA00022771"/>
    </source>
</evidence>
<organism evidence="12">
    <name type="scientific">Absidia glauca</name>
    <name type="common">Pin mould</name>
    <dbReference type="NCBI Taxonomy" id="4829"/>
    <lineage>
        <taxon>Eukaryota</taxon>
        <taxon>Fungi</taxon>
        <taxon>Fungi incertae sedis</taxon>
        <taxon>Mucoromycota</taxon>
        <taxon>Mucoromycotina</taxon>
        <taxon>Mucoromycetes</taxon>
        <taxon>Mucorales</taxon>
        <taxon>Cunninghamellaceae</taxon>
        <taxon>Absidia</taxon>
    </lineage>
</organism>
<evidence type="ECO:0000256" key="10">
    <source>
        <dbReference type="SAM" id="MobiDB-lite"/>
    </source>
</evidence>
<dbReference type="GO" id="GO:0008270">
    <property type="term" value="F:zinc ion binding"/>
    <property type="evidence" value="ECO:0007669"/>
    <property type="project" value="UniProtKB-KW"/>
</dbReference>
<dbReference type="AlphaFoldDB" id="A0A163IS86"/>
<dbReference type="STRING" id="4829.A0A163IS86"/>
<evidence type="ECO:0000256" key="3">
    <source>
        <dbReference type="ARBA" id="ARBA00022737"/>
    </source>
</evidence>
<dbReference type="OMA" id="FPIHQAR"/>
<dbReference type="EMBL" id="LT550136">
    <property type="protein sequence ID" value="SAL95050.1"/>
    <property type="molecule type" value="Genomic_DNA"/>
</dbReference>
<comment type="subcellular location">
    <subcellularLocation>
        <location evidence="1">Nucleus</location>
    </subcellularLocation>
</comment>
<dbReference type="Gene3D" id="3.30.40.10">
    <property type="entry name" value="Zinc/RING finger domain, C3HC4 (zinc finger)"/>
    <property type="match status" value="3"/>
</dbReference>
<keyword evidence="7" id="KW-0804">Transcription</keyword>
<evidence type="ECO:0000256" key="9">
    <source>
        <dbReference type="PROSITE-ProRule" id="PRU00146"/>
    </source>
</evidence>
<feature type="region of interest" description="Disordered" evidence="10">
    <location>
        <begin position="244"/>
        <end position="272"/>
    </location>
</feature>
<name>A0A163IS86_ABSGL</name>
<feature type="compositionally biased region" description="Basic and acidic residues" evidence="10">
    <location>
        <begin position="504"/>
        <end position="520"/>
    </location>
</feature>
<accession>A0A163IS86</accession>
<dbReference type="PROSITE" id="PS50016">
    <property type="entry name" value="ZF_PHD_2"/>
    <property type="match status" value="2"/>
</dbReference>
<keyword evidence="4 9" id="KW-0863">Zinc-finger</keyword>
<dbReference type="Pfam" id="PF08624">
    <property type="entry name" value="CRC_subunit"/>
    <property type="match status" value="1"/>
</dbReference>
<evidence type="ECO:0000313" key="12">
    <source>
        <dbReference type="EMBL" id="SAL95050.1"/>
    </source>
</evidence>
<feature type="region of interest" description="Disordered" evidence="10">
    <location>
        <begin position="483"/>
        <end position="534"/>
    </location>
</feature>
<protein>
    <recommendedName>
        <fullName evidence="11">PHD-type domain-containing protein</fullName>
    </recommendedName>
</protein>
<reference evidence="12" key="1">
    <citation type="submission" date="2016-04" db="EMBL/GenBank/DDBJ databases">
        <authorList>
            <person name="Evans L.H."/>
            <person name="Alamgir A."/>
            <person name="Owens N."/>
            <person name="Weber N.D."/>
            <person name="Virtaneva K."/>
            <person name="Barbian K."/>
            <person name="Babar A."/>
            <person name="Rosenke K."/>
        </authorList>
    </citation>
    <scope>NUCLEOTIDE SEQUENCE [LARGE SCALE GENOMIC DNA]</scope>
    <source>
        <strain evidence="12">CBS 101.48</strain>
    </source>
</reference>
<evidence type="ECO:0000256" key="1">
    <source>
        <dbReference type="ARBA" id="ARBA00004123"/>
    </source>
</evidence>
<feature type="domain" description="PHD-type" evidence="11">
    <location>
        <begin position="540"/>
        <end position="607"/>
    </location>
</feature>
<dbReference type="PANTHER" id="PTHR45888:SF4">
    <property type="entry name" value="PHD FINGER PROTEIN 10"/>
    <property type="match status" value="1"/>
</dbReference>
<dbReference type="PANTHER" id="PTHR45888">
    <property type="entry name" value="HL01030P-RELATED"/>
    <property type="match status" value="1"/>
</dbReference>
<dbReference type="Pfam" id="PF00628">
    <property type="entry name" value="PHD"/>
    <property type="match status" value="1"/>
</dbReference>
<keyword evidence="8" id="KW-0539">Nucleus</keyword>
<dbReference type="InterPro" id="IPR013083">
    <property type="entry name" value="Znf_RING/FYVE/PHD"/>
</dbReference>
<evidence type="ECO:0000313" key="13">
    <source>
        <dbReference type="Proteomes" id="UP000078561"/>
    </source>
</evidence>
<feature type="compositionally biased region" description="Low complexity" evidence="10">
    <location>
        <begin position="244"/>
        <end position="259"/>
    </location>
</feature>
<evidence type="ECO:0000256" key="7">
    <source>
        <dbReference type="ARBA" id="ARBA00023163"/>
    </source>
</evidence>
<keyword evidence="6" id="KW-0805">Transcription regulation</keyword>
<evidence type="ECO:0000259" key="11">
    <source>
        <dbReference type="PROSITE" id="PS50016"/>
    </source>
</evidence>
<keyword evidence="5" id="KW-0862">Zinc</keyword>
<feature type="compositionally biased region" description="Basic and acidic residues" evidence="10">
    <location>
        <begin position="71"/>
        <end position="85"/>
    </location>
</feature>
<dbReference type="SMART" id="SM00249">
    <property type="entry name" value="PHD"/>
    <property type="match status" value="3"/>
</dbReference>
<sequence>MAKGRPRKSVGLNKVDLTTSTTGSSTPEGDDPGLRRSSRKRRSSTYQEEDDLVHQQSKRRKDEIPIATSEEPDHGQEHSDIDEAGEKKIDRYGNLQDERAFKSPTFTLPTRGETVLMLAMEPAKILGFRDSHIFFNKNPSLERVRLTEEEKDILVERGMVLSWFRHRDVAVVTARSVFKRFGAKIIKKGKRCRDDYYEAKAREQGYTGESTMVEKKSELMALRTMEELFAADYLDDSLNHSRRSLLNNNNNNGNSSKNNTYEDDDTSSDTDYTTTATLTDQTWIHYAALGTRGFNSQLRHCRDRKSTFYDAHTNINQVRASTQARKCEWISHNSLKDSPHVSITFDSTSSSDEKEANTTLGYSYLSYGNYLMDYTKANDILDSLPTHLRSKVEHLIKPPSYLSSNKDETEYPIALAENQYQDSFPIHFTRFGMNQPNVQGPATVIGKTQSMMAQQHYLNQVYQYVNHTKGLLHGGQLGAPSSPFWSQTVPKASAPSMAHPTAGTDRHQQHEQHIEQKSPEKQGNGIKNESHQAKTSVKSAPDCAECHQIHAPTPTIDSDGPLCDVFYMVPCSKCQRAYHPSCANLTTPKQLAAVESYRWSCPECKICCVCTSAGDETKLMICDGCDRGWHTDCCTPPVNEIPEDMSDDTDSDRFHAIAPPTDNVKFPLYLATYCGPCYTNFDEDRFCPVCLRSYTDGDDVADADKEMVACDACDRWVHSRCDATLTPERYQQLCDDENAKYSCPLCGDRVKAIDPDSSIATMALQGLIRPSGVPIGLVGEKVKTRGLVEYKSYKLSVPEISGTESIGLLI</sequence>
<keyword evidence="13" id="KW-1185">Reference proteome</keyword>
<dbReference type="InterPro" id="IPR013933">
    <property type="entry name" value="CRC_Rsc7/Swp82"/>
</dbReference>
<feature type="domain" description="PHD-type" evidence="11">
    <location>
        <begin position="684"/>
        <end position="749"/>
    </location>
</feature>
<feature type="region of interest" description="Disordered" evidence="10">
    <location>
        <begin position="1"/>
        <end position="85"/>
    </location>
</feature>
<keyword evidence="2" id="KW-0479">Metal-binding</keyword>